<gene>
    <name evidence="1" type="ORF">H5410_044013</name>
</gene>
<comment type="caution">
    <text evidence="1">The sequence shown here is derived from an EMBL/GenBank/DDBJ whole genome shotgun (WGS) entry which is preliminary data.</text>
</comment>
<name>A0A9J5XYS1_SOLCO</name>
<proteinExistence type="predicted"/>
<dbReference type="AlphaFoldDB" id="A0A9J5XYS1"/>
<keyword evidence="2" id="KW-1185">Reference proteome</keyword>
<reference evidence="1 2" key="1">
    <citation type="submission" date="2020-09" db="EMBL/GenBank/DDBJ databases">
        <title>De no assembly of potato wild relative species, Solanum commersonii.</title>
        <authorList>
            <person name="Cho K."/>
        </authorList>
    </citation>
    <scope>NUCLEOTIDE SEQUENCE [LARGE SCALE GENOMIC DNA]</scope>
    <source>
        <strain evidence="1">LZ3.2</strain>
        <tissue evidence="1">Leaf</tissue>
    </source>
</reference>
<sequence length="81" mass="9569">MELLHEQLEAQGLIGMVLGTPMLISELKKEVFELSLRATLVTYTLLLSRREWDKWIMYTPSCKKIFYMKFSRTAFERFSSS</sequence>
<protein>
    <submittedName>
        <fullName evidence="1">Uncharacterized protein</fullName>
    </submittedName>
</protein>
<dbReference type="Proteomes" id="UP000824120">
    <property type="component" value="Chromosome 8"/>
</dbReference>
<evidence type="ECO:0000313" key="1">
    <source>
        <dbReference type="EMBL" id="KAG5593499.1"/>
    </source>
</evidence>
<dbReference type="EMBL" id="JACXVP010000008">
    <property type="protein sequence ID" value="KAG5593499.1"/>
    <property type="molecule type" value="Genomic_DNA"/>
</dbReference>
<accession>A0A9J5XYS1</accession>
<evidence type="ECO:0000313" key="2">
    <source>
        <dbReference type="Proteomes" id="UP000824120"/>
    </source>
</evidence>
<organism evidence="1 2">
    <name type="scientific">Solanum commersonii</name>
    <name type="common">Commerson's wild potato</name>
    <name type="synonym">Commerson's nightshade</name>
    <dbReference type="NCBI Taxonomy" id="4109"/>
    <lineage>
        <taxon>Eukaryota</taxon>
        <taxon>Viridiplantae</taxon>
        <taxon>Streptophyta</taxon>
        <taxon>Embryophyta</taxon>
        <taxon>Tracheophyta</taxon>
        <taxon>Spermatophyta</taxon>
        <taxon>Magnoliopsida</taxon>
        <taxon>eudicotyledons</taxon>
        <taxon>Gunneridae</taxon>
        <taxon>Pentapetalae</taxon>
        <taxon>asterids</taxon>
        <taxon>lamiids</taxon>
        <taxon>Solanales</taxon>
        <taxon>Solanaceae</taxon>
        <taxon>Solanoideae</taxon>
        <taxon>Solaneae</taxon>
        <taxon>Solanum</taxon>
    </lineage>
</organism>